<dbReference type="Gene3D" id="1.10.510.10">
    <property type="entry name" value="Transferase(Phosphotransferase) domain 1"/>
    <property type="match status" value="1"/>
</dbReference>
<dbReference type="PANTHER" id="PTHR23257">
    <property type="entry name" value="SERINE-THREONINE PROTEIN KINASE"/>
    <property type="match status" value="1"/>
</dbReference>
<accession>A0A7S4AAT0</accession>
<feature type="region of interest" description="Disordered" evidence="1">
    <location>
        <begin position="446"/>
        <end position="469"/>
    </location>
</feature>
<evidence type="ECO:0000256" key="1">
    <source>
        <dbReference type="SAM" id="MobiDB-lite"/>
    </source>
</evidence>
<dbReference type="GO" id="GO:0005524">
    <property type="term" value="F:ATP binding"/>
    <property type="evidence" value="ECO:0007669"/>
    <property type="project" value="InterPro"/>
</dbReference>
<organism evidence="3">
    <name type="scientific">Pseudo-nitzschia australis</name>
    <dbReference type="NCBI Taxonomy" id="44445"/>
    <lineage>
        <taxon>Eukaryota</taxon>
        <taxon>Sar</taxon>
        <taxon>Stramenopiles</taxon>
        <taxon>Ochrophyta</taxon>
        <taxon>Bacillariophyta</taxon>
        <taxon>Bacillariophyceae</taxon>
        <taxon>Bacillariophycidae</taxon>
        <taxon>Bacillariales</taxon>
        <taxon>Bacillariaceae</taxon>
        <taxon>Pseudo-nitzschia</taxon>
    </lineage>
</organism>
<name>A0A7S4AAT0_9STRA</name>
<feature type="domain" description="Protein kinase" evidence="2">
    <location>
        <begin position="71"/>
        <end position="364"/>
    </location>
</feature>
<sequence>MVKTISDRIEEGCDSDQDRDRDERYSEGWNHSTLSRRRKAGSAAFEQVEHMSKNSKLDRFDEVLSVPWSVIVKKKLLGEGGFSFVYKVQVLMDKDDRKQATTPLNTKKYYALKHIRPEMMERSEDFRTAATDLALEGDILSRLRHENIIKLHGIYAGDPKTAYVDFTHGYFILLDVLESTLTCRLKKMRKLVKKKQRGAIPNVLELIQSIAMGIAKGLKYLHGNNVILRDLKPDNVGFDANGTPIIFDLGFARELHTVQESEVAGSLRYMAPEMNRREGVTFASDVYSFGVLLYEICTLEKPFKQYDSRPEFVQDVFIHNYRPDLTTIASKAIRDLIANCWDTNPSKRPTMKTVGTVLCVETSLYERQLTFGRGEMVSTLRRNDSMNSCLSSSKFGSNSSFCSLMRRGLRKRNSSLTSIPTCSSNSSLENMHSFASRISTIRRMSSNNADWNSNPPADKRNPVNDKTNNTFGRVLRRRNSMTSSLLDRRRGSMSSLVSVESIKELGSTEIVLNDTEDLSPSSLTEHAQSNHPPKHSLIRPSRCFASNDSISPAVSFSGESNSTSCSADTLASNFTLGEFRPLVRGQSRRNSLFSSFSSKKECFKMDCCRRSNSDDGDNAGDCIEDMFSPTEEENGLPSNPIGTLKLNPPDISTLNLPLKSTDRGDSKATALERPVSCSQQHVPSTASTHVPVLLNPSDSGLMTIPTTRSNFPPHLNLSPQSIHAGVTTMQNLPVQHANFN</sequence>
<dbReference type="Pfam" id="PF00069">
    <property type="entry name" value="Pkinase"/>
    <property type="match status" value="1"/>
</dbReference>
<dbReference type="PROSITE" id="PS50011">
    <property type="entry name" value="PROTEIN_KINASE_DOM"/>
    <property type="match status" value="1"/>
</dbReference>
<dbReference type="InterPro" id="IPR050167">
    <property type="entry name" value="Ser_Thr_protein_kinase"/>
</dbReference>
<dbReference type="PANTHER" id="PTHR23257:SF958">
    <property type="entry name" value="SERINE_THREONINE-PROTEIN KINASE WNK4"/>
    <property type="match status" value="1"/>
</dbReference>
<dbReference type="GO" id="GO:0007165">
    <property type="term" value="P:signal transduction"/>
    <property type="evidence" value="ECO:0007669"/>
    <property type="project" value="TreeGrafter"/>
</dbReference>
<dbReference type="InterPro" id="IPR011009">
    <property type="entry name" value="Kinase-like_dom_sf"/>
</dbReference>
<dbReference type="SUPFAM" id="SSF56112">
    <property type="entry name" value="Protein kinase-like (PK-like)"/>
    <property type="match status" value="1"/>
</dbReference>
<dbReference type="GO" id="GO:0005737">
    <property type="term" value="C:cytoplasm"/>
    <property type="evidence" value="ECO:0007669"/>
    <property type="project" value="TreeGrafter"/>
</dbReference>
<dbReference type="AlphaFoldDB" id="A0A7S4AAT0"/>
<dbReference type="Gene3D" id="3.30.200.20">
    <property type="entry name" value="Phosphorylase Kinase, domain 1"/>
    <property type="match status" value="1"/>
</dbReference>
<dbReference type="SMART" id="SM00220">
    <property type="entry name" value="S_TKc"/>
    <property type="match status" value="1"/>
</dbReference>
<feature type="region of interest" description="Disordered" evidence="1">
    <location>
        <begin position="1"/>
        <end position="27"/>
    </location>
</feature>
<feature type="compositionally biased region" description="Polar residues" evidence="1">
    <location>
        <begin position="518"/>
        <end position="531"/>
    </location>
</feature>
<evidence type="ECO:0000259" key="2">
    <source>
        <dbReference type="PROSITE" id="PS50011"/>
    </source>
</evidence>
<feature type="compositionally biased region" description="Polar residues" evidence="1">
    <location>
        <begin position="446"/>
        <end position="455"/>
    </location>
</feature>
<proteinExistence type="predicted"/>
<feature type="region of interest" description="Disordered" evidence="1">
    <location>
        <begin position="518"/>
        <end position="540"/>
    </location>
</feature>
<feature type="compositionally biased region" description="Basic and acidic residues" evidence="1">
    <location>
        <begin position="1"/>
        <end position="26"/>
    </location>
</feature>
<gene>
    <name evidence="3" type="ORF">PAUS00366_LOCUS1437</name>
</gene>
<dbReference type="GO" id="GO:0004672">
    <property type="term" value="F:protein kinase activity"/>
    <property type="evidence" value="ECO:0007669"/>
    <property type="project" value="InterPro"/>
</dbReference>
<protein>
    <recommendedName>
        <fullName evidence="2">Protein kinase domain-containing protein</fullName>
    </recommendedName>
</protein>
<feature type="region of interest" description="Disordered" evidence="1">
    <location>
        <begin position="628"/>
        <end position="648"/>
    </location>
</feature>
<evidence type="ECO:0000313" key="3">
    <source>
        <dbReference type="EMBL" id="CAE0708717.1"/>
    </source>
</evidence>
<reference evidence="3" key="1">
    <citation type="submission" date="2021-01" db="EMBL/GenBank/DDBJ databases">
        <authorList>
            <person name="Corre E."/>
            <person name="Pelletier E."/>
            <person name="Niang G."/>
            <person name="Scheremetjew M."/>
            <person name="Finn R."/>
            <person name="Kale V."/>
            <person name="Holt S."/>
            <person name="Cochrane G."/>
            <person name="Meng A."/>
            <person name="Brown T."/>
            <person name="Cohen L."/>
        </authorList>
    </citation>
    <scope>NUCLEOTIDE SEQUENCE</scope>
    <source>
        <strain evidence="3">10249 10 AB</strain>
    </source>
</reference>
<dbReference type="InterPro" id="IPR000719">
    <property type="entry name" value="Prot_kinase_dom"/>
</dbReference>
<dbReference type="EMBL" id="HBIX01001936">
    <property type="protein sequence ID" value="CAE0708717.1"/>
    <property type="molecule type" value="Transcribed_RNA"/>
</dbReference>